<dbReference type="Proteomes" id="UP000031278">
    <property type="component" value="Unassembled WGS sequence"/>
</dbReference>
<dbReference type="InterPro" id="IPR014408">
    <property type="entry name" value="dGMP_Pdiesterase_EAL/HD-GYP"/>
</dbReference>
<accession>A0A0B9GW91</accession>
<proteinExistence type="predicted"/>
<evidence type="ECO:0000313" key="2">
    <source>
        <dbReference type="EMBL" id="KHT63006.1"/>
    </source>
</evidence>
<organism evidence="2 3">
    <name type="scientific">Photobacterium gaetbulicola</name>
    <dbReference type="NCBI Taxonomy" id="1295392"/>
    <lineage>
        <taxon>Bacteria</taxon>
        <taxon>Pseudomonadati</taxon>
        <taxon>Pseudomonadota</taxon>
        <taxon>Gammaproteobacteria</taxon>
        <taxon>Vibrionales</taxon>
        <taxon>Vibrionaceae</taxon>
        <taxon>Photobacterium</taxon>
    </lineage>
</organism>
<dbReference type="InterPro" id="IPR001633">
    <property type="entry name" value="EAL_dom"/>
</dbReference>
<keyword evidence="2" id="KW-0418">Kinase</keyword>
<dbReference type="InterPro" id="IPR035919">
    <property type="entry name" value="EAL_sf"/>
</dbReference>
<evidence type="ECO:0000259" key="1">
    <source>
        <dbReference type="PROSITE" id="PS51833"/>
    </source>
</evidence>
<dbReference type="Gene3D" id="1.10.3210.10">
    <property type="entry name" value="Hypothetical protein af1432"/>
    <property type="match status" value="1"/>
</dbReference>
<reference evidence="2 3" key="1">
    <citation type="submission" date="2014-12" db="EMBL/GenBank/DDBJ databases">
        <title>Genome sequencing of Photobacterium gaetbulicola AD005a.</title>
        <authorList>
            <person name="Adrian T.G.S."/>
            <person name="Chan K.G."/>
        </authorList>
    </citation>
    <scope>NUCLEOTIDE SEQUENCE [LARGE SCALE GENOMIC DNA]</scope>
    <source>
        <strain evidence="2 3">AD005a</strain>
    </source>
</reference>
<gene>
    <name evidence="2" type="ORF">RJ45_14125</name>
</gene>
<name>A0A0B9GW91_9GAMM</name>
<dbReference type="Gene3D" id="3.20.20.450">
    <property type="entry name" value="EAL domain"/>
    <property type="match status" value="1"/>
</dbReference>
<dbReference type="PIRSF" id="PIRSF003180">
    <property type="entry name" value="DiGMPpdiest_YuxH"/>
    <property type="match status" value="1"/>
</dbReference>
<dbReference type="PANTHER" id="PTHR33525">
    <property type="match status" value="1"/>
</dbReference>
<dbReference type="SUPFAM" id="SSF141868">
    <property type="entry name" value="EAL domain-like"/>
    <property type="match status" value="1"/>
</dbReference>
<evidence type="ECO:0000313" key="3">
    <source>
        <dbReference type="Proteomes" id="UP000031278"/>
    </source>
</evidence>
<protein>
    <submittedName>
        <fullName evidence="2">Histidine kinase</fullName>
    </submittedName>
</protein>
<dbReference type="AlphaFoldDB" id="A0A0B9GW91"/>
<dbReference type="Pfam" id="PF00563">
    <property type="entry name" value="EAL"/>
    <property type="match status" value="1"/>
</dbReference>
<feature type="domain" description="HDOD" evidence="1">
    <location>
        <begin position="200"/>
        <end position="387"/>
    </location>
</feature>
<dbReference type="InterPro" id="IPR013976">
    <property type="entry name" value="HDOD"/>
</dbReference>
<dbReference type="PROSITE" id="PS51833">
    <property type="entry name" value="HDOD"/>
    <property type="match status" value="1"/>
</dbReference>
<dbReference type="PANTHER" id="PTHR33525:SF4">
    <property type="entry name" value="CYCLIC DI-GMP PHOSPHODIESTERASE CDGJ"/>
    <property type="match status" value="1"/>
</dbReference>
<dbReference type="GO" id="GO:0016301">
    <property type="term" value="F:kinase activity"/>
    <property type="evidence" value="ECO:0007669"/>
    <property type="project" value="UniProtKB-KW"/>
</dbReference>
<dbReference type="SUPFAM" id="SSF109604">
    <property type="entry name" value="HD-domain/PDEase-like"/>
    <property type="match status" value="1"/>
</dbReference>
<sequence length="410" mass="46975">MNSYLARQPVLNREKDTIGYELLFRDGPKNSFPEIGDEQATHRLLTDNFLSSGNNEVTSGKKAFINFPHSSLINRIPLLFPKKSFIIEILETCQPNDELLEAVKELHHAGYTLALDDFTPTPEWNRFIPFVHIIKFDLRVMPIAKAGFFIRRHKDKGSRITFLAEKVETYDEFIAASDAGFDLFQGYFFSRPEIVRKKALKPSALTTLRLYREISRPEVNFSKVEKIIATDVTLSYKLLHHVNNMTYTRAKPISSFKQALVYLGEEKLRRFVTFVATSHAVENKPESLYFLSLQRARFSEQLSQQLKVNIDSNQAFLTGLFSLLDCILDQPIEALIDHLPLDTPVQHALINRQGHLGGILRLAIAYDQADWKTINRLCQALNINESVVAQTYLESLKWVTVFEQTLPSKP</sequence>
<dbReference type="RefSeq" id="WP_039463218.1">
    <property type="nucleotide sequence ID" value="NZ_JWLZ01000163.1"/>
</dbReference>
<dbReference type="EMBL" id="JWLZ01000163">
    <property type="protein sequence ID" value="KHT63006.1"/>
    <property type="molecule type" value="Genomic_DNA"/>
</dbReference>
<keyword evidence="2" id="KW-0808">Transferase</keyword>
<dbReference type="InterPro" id="IPR052340">
    <property type="entry name" value="RNase_Y/CdgJ"/>
</dbReference>
<dbReference type="Pfam" id="PF08668">
    <property type="entry name" value="HDOD"/>
    <property type="match status" value="1"/>
</dbReference>
<comment type="caution">
    <text evidence="2">The sequence shown here is derived from an EMBL/GenBank/DDBJ whole genome shotgun (WGS) entry which is preliminary data.</text>
</comment>